<dbReference type="Proteomes" id="UP000324629">
    <property type="component" value="Unassembled WGS sequence"/>
</dbReference>
<name>A0A5J4P2P3_9TREM</name>
<evidence type="ECO:0000256" key="1">
    <source>
        <dbReference type="SAM" id="Phobius"/>
    </source>
</evidence>
<keyword evidence="1" id="KW-1133">Transmembrane helix</keyword>
<feature type="transmembrane region" description="Helical" evidence="1">
    <location>
        <begin position="26"/>
        <end position="46"/>
    </location>
</feature>
<evidence type="ECO:0000313" key="3">
    <source>
        <dbReference type="Proteomes" id="UP000324629"/>
    </source>
</evidence>
<dbReference type="EMBL" id="QNGE01000137">
    <property type="protein sequence ID" value="KAA3681740.1"/>
    <property type="molecule type" value="Genomic_DNA"/>
</dbReference>
<gene>
    <name evidence="2" type="ORF">DEA37_0013145</name>
</gene>
<keyword evidence="1" id="KW-0812">Transmembrane</keyword>
<keyword evidence="3" id="KW-1185">Reference proteome</keyword>
<keyword evidence="1" id="KW-0472">Membrane</keyword>
<proteinExistence type="predicted"/>
<protein>
    <submittedName>
        <fullName evidence="2">Uncharacterized protein</fullName>
    </submittedName>
</protein>
<accession>A0A5J4P2P3</accession>
<comment type="caution">
    <text evidence="2">The sequence shown here is derived from an EMBL/GenBank/DDBJ whole genome shotgun (WGS) entry which is preliminary data.</text>
</comment>
<organism evidence="2 3">
    <name type="scientific">Paragonimus westermani</name>
    <dbReference type="NCBI Taxonomy" id="34504"/>
    <lineage>
        <taxon>Eukaryota</taxon>
        <taxon>Metazoa</taxon>
        <taxon>Spiralia</taxon>
        <taxon>Lophotrochozoa</taxon>
        <taxon>Platyhelminthes</taxon>
        <taxon>Trematoda</taxon>
        <taxon>Digenea</taxon>
        <taxon>Plagiorchiida</taxon>
        <taxon>Troglotremata</taxon>
        <taxon>Troglotrematidae</taxon>
        <taxon>Paragonimus</taxon>
    </lineage>
</organism>
<dbReference type="AlphaFoldDB" id="A0A5J4P2P3"/>
<evidence type="ECO:0000313" key="2">
    <source>
        <dbReference type="EMBL" id="KAA3681740.1"/>
    </source>
</evidence>
<reference evidence="2 3" key="1">
    <citation type="journal article" date="2019" name="Gigascience">
        <title>Whole-genome sequence of the oriental lung fluke Paragonimus westermani.</title>
        <authorList>
            <person name="Oey H."/>
            <person name="Zakrzewski M."/>
            <person name="Narain K."/>
            <person name="Devi K.R."/>
            <person name="Agatsuma T."/>
            <person name="Nawaratna S."/>
            <person name="Gobert G.N."/>
            <person name="Jones M.K."/>
            <person name="Ragan M.A."/>
            <person name="McManus D.P."/>
            <person name="Krause L."/>
        </authorList>
    </citation>
    <scope>NUCLEOTIDE SEQUENCE [LARGE SCALE GENOMIC DNA]</scope>
    <source>
        <strain evidence="2 3">IND2009</strain>
    </source>
</reference>
<sequence length="433" mass="48785">MTTKSPAGQLETQTEHRESFKQVGSLRSLGIIGAIGFMIGTVLILCKYCHKKQKELVSDHSTNAVEFNEESAVSSPLLKNVLSSFDEYEYHSQHTKCKNALQEVKANVPKSLLFFKCPEGIRSLKNTNKVITKNLSILRAQCDSKTTNIRNGLSPSESDTDMENSESYACFTKFKYLENIPTNGDFKPIYQELIRSMSSQNTCKLNAEIQTKTVDTCDSRISGTGESTLMKNRLETTNRVPGRLCKVEFATYTSPHSNSVDFLESSKMRPQLPEKVTKTVVGWQERQPFQRTTWSGNCAADQFGSVGTLCTQLGECSEEYYLAEKENMRPSRKQFILPETPTEPAQTLNNHVISQFASCERAEELRTVRRFQLTVTKLTKTEQQTDITLEKEILTEPKLYLERLTTQTEHSETILSPDSTEGSSLPCISIVID</sequence>